<dbReference type="Pfam" id="PF10670">
    <property type="entry name" value="DUF4198"/>
    <property type="match status" value="1"/>
</dbReference>
<sequence>MLSAPTVLAHGGPYLLPTSFEVKRDYVSIQGAIGNEVFFVPTGPIRGASFYSVSPAGTRQKLDTVTNLKDYSVIEAPVTEKGTYKITLGDEHARVSRYALIEGNWRVIRPANMGNNAATPRPAAPAAVAPAAAPATPAQPPRPPRFVEEAAVPKDAKITEVRSLSRAEVYVSKGAPSEATTKPSGQGFELRPLNHPNDLYLDQGFEFELLEDGKPLPNVAVEIARAGNFYDEKKEYAELKTDANGRAKVNFDKPGVYVLLTNYPAPQRDRSEVPPARSYSYTLTFEVNR</sequence>
<comment type="caution">
    <text evidence="2">The sequence shown here is derived from an EMBL/GenBank/DDBJ whole genome shotgun (WGS) entry which is preliminary data.</text>
</comment>
<evidence type="ECO:0000313" key="2">
    <source>
        <dbReference type="EMBL" id="GLR14727.1"/>
    </source>
</evidence>
<dbReference type="InterPro" id="IPR019613">
    <property type="entry name" value="DUF4198"/>
</dbReference>
<evidence type="ECO:0000313" key="3">
    <source>
        <dbReference type="Proteomes" id="UP001156706"/>
    </source>
</evidence>
<gene>
    <name evidence="2" type="ORF">GCM10007907_35170</name>
</gene>
<dbReference type="EMBL" id="BSOG01000005">
    <property type="protein sequence ID" value="GLR14727.1"/>
    <property type="molecule type" value="Genomic_DNA"/>
</dbReference>
<evidence type="ECO:0000256" key="1">
    <source>
        <dbReference type="SAM" id="MobiDB-lite"/>
    </source>
</evidence>
<name>A0ABQ5YLV5_9NEIS</name>
<keyword evidence="3" id="KW-1185">Reference proteome</keyword>
<feature type="region of interest" description="Disordered" evidence="1">
    <location>
        <begin position="116"/>
        <end position="144"/>
    </location>
</feature>
<proteinExistence type="predicted"/>
<protein>
    <submittedName>
        <fullName evidence="2">ABC transporter permease</fullName>
    </submittedName>
</protein>
<reference evidence="3" key="1">
    <citation type="journal article" date="2019" name="Int. J. Syst. Evol. Microbiol.">
        <title>The Global Catalogue of Microorganisms (GCM) 10K type strain sequencing project: providing services to taxonomists for standard genome sequencing and annotation.</title>
        <authorList>
            <consortium name="The Broad Institute Genomics Platform"/>
            <consortium name="The Broad Institute Genome Sequencing Center for Infectious Disease"/>
            <person name="Wu L."/>
            <person name="Ma J."/>
        </authorList>
    </citation>
    <scope>NUCLEOTIDE SEQUENCE [LARGE SCALE GENOMIC DNA]</scope>
    <source>
        <strain evidence="3">NBRC 110044</strain>
    </source>
</reference>
<feature type="compositionally biased region" description="Low complexity" evidence="1">
    <location>
        <begin position="117"/>
        <end position="136"/>
    </location>
</feature>
<accession>A0ABQ5YLV5</accession>
<dbReference type="Proteomes" id="UP001156706">
    <property type="component" value="Unassembled WGS sequence"/>
</dbReference>
<organism evidence="2 3">
    <name type="scientific">Chitinimonas prasina</name>
    <dbReference type="NCBI Taxonomy" id="1434937"/>
    <lineage>
        <taxon>Bacteria</taxon>
        <taxon>Pseudomonadati</taxon>
        <taxon>Pseudomonadota</taxon>
        <taxon>Betaproteobacteria</taxon>
        <taxon>Neisseriales</taxon>
        <taxon>Chitinibacteraceae</taxon>
        <taxon>Chitinimonas</taxon>
    </lineage>
</organism>